<feature type="transmembrane region" description="Helical" evidence="7">
    <location>
        <begin position="258"/>
        <end position="282"/>
    </location>
</feature>
<feature type="transmembrane region" description="Helical" evidence="7">
    <location>
        <begin position="68"/>
        <end position="86"/>
    </location>
</feature>
<comment type="caution">
    <text evidence="8">The sequence shown here is derived from an EMBL/GenBank/DDBJ whole genome shotgun (WGS) entry which is preliminary data.</text>
</comment>
<keyword evidence="4 7" id="KW-0812">Transmembrane</keyword>
<evidence type="ECO:0000256" key="7">
    <source>
        <dbReference type="SAM" id="Phobius"/>
    </source>
</evidence>
<evidence type="ECO:0000313" key="8">
    <source>
        <dbReference type="EMBL" id="MYD92033.1"/>
    </source>
</evidence>
<keyword evidence="3" id="KW-0813">Transport</keyword>
<evidence type="ECO:0000256" key="1">
    <source>
        <dbReference type="ARBA" id="ARBA00004141"/>
    </source>
</evidence>
<comment type="similarity">
    <text evidence="2">Belongs to the nucleobase:cation symporter-2 (NCS2) (TC 2.A.40) family.</text>
</comment>
<dbReference type="InterPro" id="IPR006043">
    <property type="entry name" value="NCS2"/>
</dbReference>
<name>A0A6B1DZJ0_9CHLR</name>
<evidence type="ECO:0000256" key="6">
    <source>
        <dbReference type="ARBA" id="ARBA00023136"/>
    </source>
</evidence>
<dbReference type="EMBL" id="VXPY01000122">
    <property type="protein sequence ID" value="MYD92033.1"/>
    <property type="molecule type" value="Genomic_DNA"/>
</dbReference>
<feature type="transmembrane region" description="Helical" evidence="7">
    <location>
        <begin position="123"/>
        <end position="140"/>
    </location>
</feature>
<dbReference type="GO" id="GO:0042907">
    <property type="term" value="F:xanthine transmembrane transporter activity"/>
    <property type="evidence" value="ECO:0007669"/>
    <property type="project" value="TreeGrafter"/>
</dbReference>
<feature type="transmembrane region" description="Helical" evidence="7">
    <location>
        <begin position="341"/>
        <end position="365"/>
    </location>
</feature>
<dbReference type="PANTHER" id="PTHR42810">
    <property type="entry name" value="PURINE PERMEASE C1399.01C-RELATED"/>
    <property type="match status" value="1"/>
</dbReference>
<evidence type="ECO:0000256" key="5">
    <source>
        <dbReference type="ARBA" id="ARBA00022989"/>
    </source>
</evidence>
<dbReference type="InterPro" id="IPR036259">
    <property type="entry name" value="MFS_trans_sf"/>
</dbReference>
<gene>
    <name evidence="8" type="ORF">F4Y08_17170</name>
</gene>
<dbReference type="PANTHER" id="PTHR42810:SF2">
    <property type="entry name" value="PURINE PERMEASE C1399.01C-RELATED"/>
    <property type="match status" value="1"/>
</dbReference>
<dbReference type="NCBIfam" id="NF037981">
    <property type="entry name" value="NCS2_1"/>
    <property type="match status" value="1"/>
</dbReference>
<feature type="transmembrane region" description="Helical" evidence="7">
    <location>
        <begin position="185"/>
        <end position="202"/>
    </location>
</feature>
<feature type="transmembrane region" description="Helical" evidence="7">
    <location>
        <begin position="399"/>
        <end position="421"/>
    </location>
</feature>
<proteinExistence type="inferred from homology"/>
<keyword evidence="5 7" id="KW-1133">Transmembrane helix</keyword>
<evidence type="ECO:0000256" key="3">
    <source>
        <dbReference type="ARBA" id="ARBA00022448"/>
    </source>
</evidence>
<feature type="transmembrane region" description="Helical" evidence="7">
    <location>
        <begin position="98"/>
        <end position="117"/>
    </location>
</feature>
<comment type="subcellular location">
    <subcellularLocation>
        <location evidence="1">Membrane</location>
        <topology evidence="1">Multi-pass membrane protein</topology>
    </subcellularLocation>
</comment>
<accession>A0A6B1DZJ0</accession>
<organism evidence="8">
    <name type="scientific">Caldilineaceae bacterium SB0662_bin_9</name>
    <dbReference type="NCBI Taxonomy" id="2605258"/>
    <lineage>
        <taxon>Bacteria</taxon>
        <taxon>Bacillati</taxon>
        <taxon>Chloroflexota</taxon>
        <taxon>Caldilineae</taxon>
        <taxon>Caldilineales</taxon>
        <taxon>Caldilineaceae</taxon>
    </lineage>
</organism>
<evidence type="ECO:0000256" key="2">
    <source>
        <dbReference type="ARBA" id="ARBA00008821"/>
    </source>
</evidence>
<sequence>MALLDPVRVAKHVMADISTNENIRYEPEEKPPIAVALGVGLQAALVILAPIALTVVIVGRIAQQPEEYISWAVFAALLISGLTTVLQAVRFGRLGSGYVLMMGTSGTFIAVCVGALIQGGPETMATLIVVSALFQFLLAARLSWLRRIFTPVVSGTVIMLIAATVMPLTFASLTDIPEGTSTTGALWAAASTLLVVVLLILRAPPQLRLWAPIIAIVVGTAVSVPFGLYETRNVVSDPLIGLPKGSWPGLNFNVDARFWALLPAFVVATIVGAIETIGDGVAIQSLSRRKPRATDYRAVQGALNADGLGNLLSGLAGTLPNTTYSSSISLAEVTGVASRRVGIVIGVAIAAVAFFPKVAALLIAIPAPVAAAYIIALLALLFVQGLRIIVRDGVDHRKAIVVGTAFWLGVGFQNHAIFPGLLGDGVLAILLSNGMTAGAIVAILLMVFMELTRGRRRRMTTNLETASLPELNEFLQGLVSRAGWDADATERLTAAGEETLAVLMQQYGDETDNVPTLLVTGRVEGPSAEVEFLTAIEGENMEDRLAYLGELSPVPDDREVSYRLLQHYASSVSHQKYHGMDIVTVMVKNQGG</sequence>
<dbReference type="Pfam" id="PF00860">
    <property type="entry name" value="Xan_ur_permease"/>
    <property type="match status" value="1"/>
</dbReference>
<dbReference type="AlphaFoldDB" id="A0A6B1DZJ0"/>
<evidence type="ECO:0008006" key="9">
    <source>
        <dbReference type="Google" id="ProtNLM"/>
    </source>
</evidence>
<feature type="transmembrane region" description="Helical" evidence="7">
    <location>
        <begin position="209"/>
        <end position="229"/>
    </location>
</feature>
<reference evidence="8" key="1">
    <citation type="submission" date="2019-09" db="EMBL/GenBank/DDBJ databases">
        <title>Characterisation of the sponge microbiome using genome-centric metagenomics.</title>
        <authorList>
            <person name="Engelberts J.P."/>
            <person name="Robbins S.J."/>
            <person name="De Goeij J.M."/>
            <person name="Aranda M."/>
            <person name="Bell S.C."/>
            <person name="Webster N.S."/>
        </authorList>
    </citation>
    <scope>NUCLEOTIDE SEQUENCE</scope>
    <source>
        <strain evidence="8">SB0662_bin_9</strain>
    </source>
</reference>
<dbReference type="SUPFAM" id="SSF103473">
    <property type="entry name" value="MFS general substrate transporter"/>
    <property type="match status" value="1"/>
</dbReference>
<feature type="transmembrane region" description="Helical" evidence="7">
    <location>
        <begin position="427"/>
        <end position="449"/>
    </location>
</feature>
<evidence type="ECO:0000256" key="4">
    <source>
        <dbReference type="ARBA" id="ARBA00022692"/>
    </source>
</evidence>
<dbReference type="GO" id="GO:0005886">
    <property type="term" value="C:plasma membrane"/>
    <property type="evidence" value="ECO:0007669"/>
    <property type="project" value="TreeGrafter"/>
</dbReference>
<protein>
    <recommendedName>
        <fullName evidence="9">Xanthine/uracil/vitamin C permease</fullName>
    </recommendedName>
</protein>
<feature type="transmembrane region" description="Helical" evidence="7">
    <location>
        <begin position="152"/>
        <end position="173"/>
    </location>
</feature>
<keyword evidence="6 7" id="KW-0472">Membrane</keyword>
<feature type="transmembrane region" description="Helical" evidence="7">
    <location>
        <begin position="371"/>
        <end position="390"/>
    </location>
</feature>
<feature type="transmembrane region" description="Helical" evidence="7">
    <location>
        <begin position="33"/>
        <end position="62"/>
    </location>
</feature>